<proteinExistence type="predicted"/>
<accession>A0A4Y1RYD6</accession>
<sequence length="86" mass="9884">MVDPIHWAPIFALLCFISLFSLSLSAISLSQRTQHWLRESERNSFKHTEGFTFLQVHCAAFIPDPNIPHLELLLNLICCQFCVPKT</sequence>
<protein>
    <submittedName>
        <fullName evidence="2">Uncharacterized protein</fullName>
    </submittedName>
</protein>
<evidence type="ECO:0000256" key="1">
    <source>
        <dbReference type="SAM" id="Phobius"/>
    </source>
</evidence>
<keyword evidence="1" id="KW-1133">Transmembrane helix</keyword>
<keyword evidence="1" id="KW-0812">Transmembrane</keyword>
<feature type="transmembrane region" description="Helical" evidence="1">
    <location>
        <begin position="6"/>
        <end position="29"/>
    </location>
</feature>
<name>A0A4Y1RYD6_PRUDU</name>
<reference evidence="2" key="1">
    <citation type="journal article" date="2019" name="Science">
        <title>Mutation of a bHLH transcription factor allowed almond domestication.</title>
        <authorList>
            <person name="Sanchez-Perez R."/>
            <person name="Pavan S."/>
            <person name="Mazzeo R."/>
            <person name="Moldovan C."/>
            <person name="Aiese Cigliano R."/>
            <person name="Del Cueto J."/>
            <person name="Ricciardi F."/>
            <person name="Lotti C."/>
            <person name="Ricciardi L."/>
            <person name="Dicenta F."/>
            <person name="Lopez-Marques R.L."/>
            <person name="Lindberg Moller B."/>
        </authorList>
    </citation>
    <scope>NUCLEOTIDE SEQUENCE</scope>
</reference>
<keyword evidence="1" id="KW-0472">Membrane</keyword>
<organism evidence="2">
    <name type="scientific">Prunus dulcis</name>
    <name type="common">Almond</name>
    <name type="synonym">Amygdalus dulcis</name>
    <dbReference type="NCBI Taxonomy" id="3755"/>
    <lineage>
        <taxon>Eukaryota</taxon>
        <taxon>Viridiplantae</taxon>
        <taxon>Streptophyta</taxon>
        <taxon>Embryophyta</taxon>
        <taxon>Tracheophyta</taxon>
        <taxon>Spermatophyta</taxon>
        <taxon>Magnoliopsida</taxon>
        <taxon>eudicotyledons</taxon>
        <taxon>Gunneridae</taxon>
        <taxon>Pentapetalae</taxon>
        <taxon>rosids</taxon>
        <taxon>fabids</taxon>
        <taxon>Rosales</taxon>
        <taxon>Rosaceae</taxon>
        <taxon>Amygdaloideae</taxon>
        <taxon>Amygdaleae</taxon>
        <taxon>Prunus</taxon>
    </lineage>
</organism>
<evidence type="ECO:0000313" key="2">
    <source>
        <dbReference type="EMBL" id="BBH08767.1"/>
    </source>
</evidence>
<dbReference type="EMBL" id="AP019304">
    <property type="protein sequence ID" value="BBH08767.1"/>
    <property type="molecule type" value="Genomic_DNA"/>
</dbReference>
<gene>
    <name evidence="2" type="ORF">Prudu_021049</name>
</gene>
<dbReference type="AlphaFoldDB" id="A0A4Y1RYD6"/>